<dbReference type="Pfam" id="PF11807">
    <property type="entry name" value="UstYa"/>
    <property type="match status" value="1"/>
</dbReference>
<dbReference type="GO" id="GO:0016491">
    <property type="term" value="F:oxidoreductase activity"/>
    <property type="evidence" value="ECO:0007669"/>
    <property type="project" value="UniProtKB-KW"/>
</dbReference>
<dbReference type="PANTHER" id="PTHR33365">
    <property type="entry name" value="YALI0B05434P"/>
    <property type="match status" value="1"/>
</dbReference>
<accession>A0A4Z1PF60</accession>
<name>A0A4Z1PF60_9PEZI</name>
<keyword evidence="4" id="KW-1133">Transmembrane helix</keyword>
<keyword evidence="4" id="KW-0812">Transmembrane</keyword>
<gene>
    <name evidence="5" type="ORF">E6O75_ATG05356</name>
</gene>
<dbReference type="STRING" id="86259.A0A4Z1PF60"/>
<dbReference type="InterPro" id="IPR021765">
    <property type="entry name" value="UstYa-like"/>
</dbReference>
<keyword evidence="4" id="KW-0472">Membrane</keyword>
<evidence type="ECO:0000313" key="6">
    <source>
        <dbReference type="Proteomes" id="UP000298493"/>
    </source>
</evidence>
<organism evidence="5 6">
    <name type="scientific">Venturia nashicola</name>
    <dbReference type="NCBI Taxonomy" id="86259"/>
    <lineage>
        <taxon>Eukaryota</taxon>
        <taxon>Fungi</taxon>
        <taxon>Dikarya</taxon>
        <taxon>Ascomycota</taxon>
        <taxon>Pezizomycotina</taxon>
        <taxon>Dothideomycetes</taxon>
        <taxon>Pleosporomycetidae</taxon>
        <taxon>Venturiales</taxon>
        <taxon>Venturiaceae</taxon>
        <taxon>Venturia</taxon>
    </lineage>
</organism>
<evidence type="ECO:0000256" key="1">
    <source>
        <dbReference type="ARBA" id="ARBA00004685"/>
    </source>
</evidence>
<evidence type="ECO:0000256" key="4">
    <source>
        <dbReference type="SAM" id="Phobius"/>
    </source>
</evidence>
<evidence type="ECO:0000256" key="2">
    <source>
        <dbReference type="ARBA" id="ARBA00023002"/>
    </source>
</evidence>
<dbReference type="AlphaFoldDB" id="A0A4Z1PF60"/>
<reference evidence="5 6" key="1">
    <citation type="submission" date="2019-04" db="EMBL/GenBank/DDBJ databases">
        <title>High contiguity whole genome sequence and gene annotation resource for two Venturia nashicola isolates.</title>
        <authorList>
            <person name="Prokchorchik M."/>
            <person name="Won K."/>
            <person name="Lee Y."/>
            <person name="Choi E.D."/>
            <person name="Segonzac C."/>
            <person name="Sohn K.H."/>
        </authorList>
    </citation>
    <scope>NUCLEOTIDE SEQUENCE [LARGE SCALE GENOMIC DNA]</scope>
    <source>
        <strain evidence="5 6">PRI2</strain>
    </source>
</reference>
<feature type="transmembrane region" description="Helical" evidence="4">
    <location>
        <begin position="186"/>
        <end position="205"/>
    </location>
</feature>
<sequence length="387" mass="43193">MSSKEQMQDENIWEIPVKIVHATNSLDLATKDLIALYIRLARKATTCPDLAPGLTIIDCSALVSVKRKEPALYTMSHVRRQFGANPKLLMTVFHDDGGHMSTYGDKTNKAEPGTYMIVLKRVDIEKMQFVPKITTSIGAAQYQRLLSQRMPMEVHRGSYYAVQNGEGHGYMDSEEKNMGSLSGMCLKFALIFGLAVVSFLSGLSAGTRRRDAQERPNAFMPIMPFVKGPIYFSENKTWLDPGIVSNTLWTAERETTRKDRSVRIDDPTKHGIPQGSCGKAGDQFYSVSVFHQLHCLAMLRAIIYNTTSSAGTETGEAEGWSHLGHCFNYVRDAIRCHADSALEWPDIVILPDGSKPHQPRTPILGCKCFDVLEIFLETNKWVSPDSP</sequence>
<dbReference type="EMBL" id="SNSC02000010">
    <property type="protein sequence ID" value="TID20592.1"/>
    <property type="molecule type" value="Genomic_DNA"/>
</dbReference>
<comment type="similarity">
    <text evidence="3">Belongs to the ustYa family.</text>
</comment>
<keyword evidence="2" id="KW-0560">Oxidoreductase</keyword>
<comment type="caution">
    <text evidence="5">The sequence shown here is derived from an EMBL/GenBank/DDBJ whole genome shotgun (WGS) entry which is preliminary data.</text>
</comment>
<evidence type="ECO:0000313" key="5">
    <source>
        <dbReference type="EMBL" id="TID20592.1"/>
    </source>
</evidence>
<dbReference type="PANTHER" id="PTHR33365:SF11">
    <property type="entry name" value="TAT PATHWAY SIGNAL SEQUENCE"/>
    <property type="match status" value="1"/>
</dbReference>
<dbReference type="GO" id="GO:0043386">
    <property type="term" value="P:mycotoxin biosynthetic process"/>
    <property type="evidence" value="ECO:0007669"/>
    <property type="project" value="InterPro"/>
</dbReference>
<proteinExistence type="inferred from homology"/>
<comment type="pathway">
    <text evidence="1">Mycotoxin biosynthesis.</text>
</comment>
<protein>
    <submittedName>
        <fullName evidence="5">Uncharacterized protein</fullName>
    </submittedName>
</protein>
<evidence type="ECO:0000256" key="3">
    <source>
        <dbReference type="ARBA" id="ARBA00035112"/>
    </source>
</evidence>
<keyword evidence="6" id="KW-1185">Reference proteome</keyword>
<dbReference type="Proteomes" id="UP000298493">
    <property type="component" value="Unassembled WGS sequence"/>
</dbReference>